<sequence length="132" mass="16165">MKNLLVNLRIIKNTLIILENLINKEYICLLESETDIKKLNLITEEKHFYLKKFIYLKKKQSSLEEKYNISPPYLKFFKMNNYWNWIFKKSLFLNKINLKNKILLNQKFYLNQRFLNILKSHRENLTFGISEI</sequence>
<dbReference type="EMBL" id="CP029161">
    <property type="protein sequence ID" value="AWH90459.1"/>
    <property type="molecule type" value="Genomic_DNA"/>
</dbReference>
<reference evidence="1 2" key="1">
    <citation type="submission" date="2018-04" db="EMBL/GenBank/DDBJ databases">
        <title>Genome sequence of Buchnera aphidicola from Melaphis sacchari.</title>
        <authorList>
            <person name="Geib S.M."/>
            <person name="Palmer N.A."/>
            <person name="Sattler S.E."/>
            <person name="Sarath G."/>
        </authorList>
    </citation>
    <scope>NUCLEOTIDE SEQUENCE [LARGE SCALE GENOMIC DNA]</scope>
    <source>
        <strain evidence="1 2">LSU</strain>
    </source>
</reference>
<evidence type="ECO:0000313" key="1">
    <source>
        <dbReference type="EMBL" id="AWH90459.1"/>
    </source>
</evidence>
<dbReference type="OrthoDB" id="6554581at2"/>
<evidence type="ECO:0000313" key="2">
    <source>
        <dbReference type="Proteomes" id="UP000244884"/>
    </source>
</evidence>
<accession>A0A2U8DF69</accession>
<organism evidence="1 2">
    <name type="scientific">Buchnera aphidicola</name>
    <name type="common">Melanaphis sacchari</name>
    <dbReference type="NCBI Taxonomy" id="2173854"/>
    <lineage>
        <taxon>Bacteria</taxon>
        <taxon>Pseudomonadati</taxon>
        <taxon>Pseudomonadota</taxon>
        <taxon>Gammaproteobacteria</taxon>
        <taxon>Enterobacterales</taxon>
        <taxon>Erwiniaceae</taxon>
        <taxon>Buchnera</taxon>
    </lineage>
</organism>
<dbReference type="RefSeq" id="WP_158341230.1">
    <property type="nucleotide sequence ID" value="NZ_CP029161.1"/>
</dbReference>
<keyword evidence="1" id="KW-0282">Flagellum</keyword>
<proteinExistence type="predicted"/>
<dbReference type="AlphaFoldDB" id="A0A2U8DF69"/>
<name>A0A2U8DF69_9GAMM</name>
<dbReference type="Proteomes" id="UP000244884">
    <property type="component" value="Chromosome"/>
</dbReference>
<keyword evidence="1" id="KW-0966">Cell projection</keyword>
<protein>
    <submittedName>
        <fullName evidence="1">Flagellar biosynthesis protein FlgN</fullName>
    </submittedName>
</protein>
<gene>
    <name evidence="1" type="ORF">DD681_01365</name>
</gene>
<keyword evidence="1" id="KW-0969">Cilium</keyword>